<evidence type="ECO:0000256" key="1">
    <source>
        <dbReference type="SAM" id="MobiDB-lite"/>
    </source>
</evidence>
<evidence type="ECO:0008006" key="4">
    <source>
        <dbReference type="Google" id="ProtNLM"/>
    </source>
</evidence>
<dbReference type="AlphaFoldDB" id="A0ABD2Q3M6"/>
<proteinExistence type="predicted"/>
<accession>A0ABD2Q3M6</accession>
<evidence type="ECO:0000313" key="2">
    <source>
        <dbReference type="EMBL" id="KAL3314095.1"/>
    </source>
</evidence>
<name>A0ABD2Q3M6_9PLAT</name>
<comment type="caution">
    <text evidence="2">The sequence shown here is derived from an EMBL/GenBank/DDBJ whole genome shotgun (WGS) entry which is preliminary data.</text>
</comment>
<evidence type="ECO:0000313" key="3">
    <source>
        <dbReference type="Proteomes" id="UP001626550"/>
    </source>
</evidence>
<organism evidence="2 3">
    <name type="scientific">Cichlidogyrus casuarinus</name>
    <dbReference type="NCBI Taxonomy" id="1844966"/>
    <lineage>
        <taxon>Eukaryota</taxon>
        <taxon>Metazoa</taxon>
        <taxon>Spiralia</taxon>
        <taxon>Lophotrochozoa</taxon>
        <taxon>Platyhelminthes</taxon>
        <taxon>Monogenea</taxon>
        <taxon>Monopisthocotylea</taxon>
        <taxon>Dactylogyridea</taxon>
        <taxon>Ancyrocephalidae</taxon>
        <taxon>Cichlidogyrus</taxon>
    </lineage>
</organism>
<reference evidence="2 3" key="1">
    <citation type="submission" date="2024-11" db="EMBL/GenBank/DDBJ databases">
        <title>Adaptive evolution of stress response genes in parasites aligns with host niche diversity.</title>
        <authorList>
            <person name="Hahn C."/>
            <person name="Resl P."/>
        </authorList>
    </citation>
    <scope>NUCLEOTIDE SEQUENCE [LARGE SCALE GENOMIC DNA]</scope>
    <source>
        <strain evidence="2">EGGRZ-B1_66</strain>
        <tissue evidence="2">Body</tissue>
    </source>
</reference>
<protein>
    <recommendedName>
        <fullName evidence="4">Nucleolar complex protein 2 homolog</fullName>
    </recommendedName>
</protein>
<feature type="compositionally biased region" description="Basic and acidic residues" evidence="1">
    <location>
        <begin position="1"/>
        <end position="16"/>
    </location>
</feature>
<feature type="compositionally biased region" description="Acidic residues" evidence="1">
    <location>
        <begin position="17"/>
        <end position="38"/>
    </location>
</feature>
<sequence>MEFDETEPRSKKAKLDSDDDDDDEEDSESSDEVEETMDLDMREKLAKIVNNPFLRQTGEDATEDDFKHLDEALEQAFGKQQDEEEEGTNSAMRKMANQARELRQLKMKLLDFFGAIIKTWKHASLVLFCLRSVFEVAQQSQQTELKMANNKKKQSSLKLAAKYEDMVACSALRSLVQCSLQKAHLLTLPKKADQDTELVEMTKHLLDQLSKQSKAPLFYYLIAFFLKESFPRTLYK</sequence>
<gene>
    <name evidence="2" type="ORF">Ciccas_007289</name>
</gene>
<feature type="region of interest" description="Disordered" evidence="1">
    <location>
        <begin position="1"/>
        <end position="39"/>
    </location>
</feature>
<keyword evidence="3" id="KW-1185">Reference proteome</keyword>
<dbReference type="Proteomes" id="UP001626550">
    <property type="component" value="Unassembled WGS sequence"/>
</dbReference>
<dbReference type="EMBL" id="JBJKFK010001097">
    <property type="protein sequence ID" value="KAL3314095.1"/>
    <property type="molecule type" value="Genomic_DNA"/>
</dbReference>